<reference evidence="1" key="1">
    <citation type="submission" date="2014-11" db="EMBL/GenBank/DDBJ databases">
        <authorList>
            <person name="Amaro Gonzalez C."/>
        </authorList>
    </citation>
    <scope>NUCLEOTIDE SEQUENCE</scope>
</reference>
<reference evidence="1" key="2">
    <citation type="journal article" date="2015" name="Fish Shellfish Immunol.">
        <title>Early steps in the European eel (Anguilla anguilla)-Vibrio vulnificus interaction in the gills: Role of the RtxA13 toxin.</title>
        <authorList>
            <person name="Callol A."/>
            <person name="Pajuelo D."/>
            <person name="Ebbesson L."/>
            <person name="Teles M."/>
            <person name="MacKenzie S."/>
            <person name="Amaro C."/>
        </authorList>
    </citation>
    <scope>NUCLEOTIDE SEQUENCE</scope>
</reference>
<evidence type="ECO:0000313" key="1">
    <source>
        <dbReference type="EMBL" id="JAH51122.1"/>
    </source>
</evidence>
<name>A0A0E9TCE6_ANGAN</name>
<accession>A0A0E9TCE6</accession>
<sequence>MASFTFEEINCNTVIKAPPCVVYFTVLKIKDYHALRMPK</sequence>
<dbReference type="AlphaFoldDB" id="A0A0E9TCE6"/>
<proteinExistence type="predicted"/>
<organism evidence="1">
    <name type="scientific">Anguilla anguilla</name>
    <name type="common">European freshwater eel</name>
    <name type="synonym">Muraena anguilla</name>
    <dbReference type="NCBI Taxonomy" id="7936"/>
    <lineage>
        <taxon>Eukaryota</taxon>
        <taxon>Metazoa</taxon>
        <taxon>Chordata</taxon>
        <taxon>Craniata</taxon>
        <taxon>Vertebrata</taxon>
        <taxon>Euteleostomi</taxon>
        <taxon>Actinopterygii</taxon>
        <taxon>Neopterygii</taxon>
        <taxon>Teleostei</taxon>
        <taxon>Anguilliformes</taxon>
        <taxon>Anguillidae</taxon>
        <taxon>Anguilla</taxon>
    </lineage>
</organism>
<protein>
    <submittedName>
        <fullName evidence="1">Uncharacterized protein</fullName>
    </submittedName>
</protein>
<dbReference type="EMBL" id="GBXM01057455">
    <property type="protein sequence ID" value="JAH51122.1"/>
    <property type="molecule type" value="Transcribed_RNA"/>
</dbReference>